<evidence type="ECO:0000256" key="1">
    <source>
        <dbReference type="SAM" id="Phobius"/>
    </source>
</evidence>
<dbReference type="Gene3D" id="1.25.40.10">
    <property type="entry name" value="Tetratricopeptide repeat domain"/>
    <property type="match status" value="1"/>
</dbReference>
<feature type="transmembrane region" description="Helical" evidence="1">
    <location>
        <begin position="12"/>
        <end position="34"/>
    </location>
</feature>
<dbReference type="RefSeq" id="WP_044836248.1">
    <property type="nucleotide sequence ID" value="NZ_CP059735.1"/>
</dbReference>
<protein>
    <submittedName>
        <fullName evidence="2">Uncharacterized protein</fullName>
    </submittedName>
</protein>
<keyword evidence="3" id="KW-1185">Reference proteome</keyword>
<dbReference type="KEGG" id="tact:SG35_010415"/>
<organism evidence="2 3">
    <name type="scientific">Thalassomonas actiniarum</name>
    <dbReference type="NCBI Taxonomy" id="485447"/>
    <lineage>
        <taxon>Bacteria</taxon>
        <taxon>Pseudomonadati</taxon>
        <taxon>Pseudomonadota</taxon>
        <taxon>Gammaproteobacteria</taxon>
        <taxon>Alteromonadales</taxon>
        <taxon>Colwelliaceae</taxon>
        <taxon>Thalassomonas</taxon>
    </lineage>
</organism>
<keyword evidence="1" id="KW-1133">Transmembrane helix</keyword>
<accession>A0AAE9YTN6</accession>
<keyword evidence="1" id="KW-0812">Transmembrane</keyword>
<sequence>MAPPQKKYKKIKLYGSIFVIFMVFLTFVFVGELFDFNVNTENIVPSNHKNDTDNLEIIHFKNDKGNISPDRAITEDTKAPFLIEKHTPSTTLHGSLLDHLDDLNNKYKSGDYEAGYVLAVNLSNCFYTKDNESQFKEEFAEIENNLTTNNDLREELPEHVQQFHFCFGVSRKIRNTYFEIVRNMANENYPPAQVLFSMLTPPELLDEKLSELPASKQSELIEAYMTESNRFLESAAYAGSLHAMMNLANNYQYGNKVAKNPIKALSLNLALLEFTENNELYIEIEKTRLALEGNLSSEELNEANTLSNEIIKKIRKNRTLYKFPL</sequence>
<dbReference type="AlphaFoldDB" id="A0AAE9YTN6"/>
<name>A0AAE9YTN6_9GAMM</name>
<reference evidence="2 3" key="2">
    <citation type="journal article" date="2022" name="Mar. Drugs">
        <title>Bioassay-Guided Fractionation Leads to the Detection of Cholic Acid Generated by the Rare Thalassomonas sp.</title>
        <authorList>
            <person name="Pheiffer F."/>
            <person name="Schneider Y.K."/>
            <person name="Hansen E.H."/>
            <person name="Andersen J.H."/>
            <person name="Isaksson J."/>
            <person name="Busche T."/>
            <person name="R C."/>
            <person name="Kalinowski J."/>
            <person name="Zyl L.V."/>
            <person name="Trindade M."/>
        </authorList>
    </citation>
    <scope>NUCLEOTIDE SEQUENCE [LARGE SCALE GENOMIC DNA]</scope>
    <source>
        <strain evidence="2 3">A5K-106</strain>
    </source>
</reference>
<evidence type="ECO:0000313" key="3">
    <source>
        <dbReference type="Proteomes" id="UP000032568"/>
    </source>
</evidence>
<proteinExistence type="predicted"/>
<dbReference type="EMBL" id="CP059735">
    <property type="protein sequence ID" value="WDE01001.1"/>
    <property type="molecule type" value="Genomic_DNA"/>
</dbReference>
<dbReference type="Proteomes" id="UP000032568">
    <property type="component" value="Chromosome"/>
</dbReference>
<reference evidence="2 3" key="1">
    <citation type="journal article" date="2015" name="Genome Announc.">
        <title>Draft Genome Sequences of Marine Isolates of Thalassomonas viridans and Thalassomonas actiniarum.</title>
        <authorList>
            <person name="Olonade I."/>
            <person name="van Zyl L.J."/>
            <person name="Trindade M."/>
        </authorList>
    </citation>
    <scope>NUCLEOTIDE SEQUENCE [LARGE SCALE GENOMIC DNA]</scope>
    <source>
        <strain evidence="2 3">A5K-106</strain>
    </source>
</reference>
<dbReference type="InterPro" id="IPR011990">
    <property type="entry name" value="TPR-like_helical_dom_sf"/>
</dbReference>
<evidence type="ECO:0000313" key="2">
    <source>
        <dbReference type="EMBL" id="WDE01001.1"/>
    </source>
</evidence>
<keyword evidence="1" id="KW-0472">Membrane</keyword>
<gene>
    <name evidence="2" type="ORF">SG35_010415</name>
</gene>